<evidence type="ECO:0000313" key="1">
    <source>
        <dbReference type="EMBL" id="KAJ2863646.1"/>
    </source>
</evidence>
<proteinExistence type="predicted"/>
<accession>A0A9W8IH29</accession>
<keyword evidence="2" id="KW-1185">Reference proteome</keyword>
<protein>
    <submittedName>
        <fullName evidence="1">Uncharacterized protein</fullName>
    </submittedName>
</protein>
<organism evidence="1 2">
    <name type="scientific">Coemansia aciculifera</name>
    <dbReference type="NCBI Taxonomy" id="417176"/>
    <lineage>
        <taxon>Eukaryota</taxon>
        <taxon>Fungi</taxon>
        <taxon>Fungi incertae sedis</taxon>
        <taxon>Zoopagomycota</taxon>
        <taxon>Kickxellomycotina</taxon>
        <taxon>Kickxellomycetes</taxon>
        <taxon>Kickxellales</taxon>
        <taxon>Kickxellaceae</taxon>
        <taxon>Coemansia</taxon>
    </lineage>
</organism>
<evidence type="ECO:0000313" key="2">
    <source>
        <dbReference type="Proteomes" id="UP001140074"/>
    </source>
</evidence>
<comment type="caution">
    <text evidence="1">The sequence shown here is derived from an EMBL/GenBank/DDBJ whole genome shotgun (WGS) entry which is preliminary data.</text>
</comment>
<name>A0A9W8IH29_9FUNG</name>
<gene>
    <name evidence="1" type="ORF">GGH94_003460</name>
</gene>
<sequence>MQSLSSLQLLPPHVVELVVDHIAGTRRRIYAGSDDPEEEAELQMPLLWVCHNFRVAVYSRFCRGHELCLNSGNGTVNSTRSSWPDCLEQADYQTQHLAKDLQIEVDIWSIYSGKSSELLSRAPNNDLVFPLVRSLSFFFVPLLQKKRKTTTSTQATEANITAFVQRVKRMVPMASEVKVETAAYSHDVHPSICHHFTSLVSQLYRLTDCVVRGSLNCTVPFWQQSDLVHSIVYSGHQDFNSSESIMQLVRQNALVLRTLDMALEASDITGLIQDINGGSICYPRLHKLDLTMLSNCTDTQRPTFTGATPFPVLQRLQISDQYPFGDDTPFRDNAATLEFLKINIDAESAVTFNRCRVFTPVSHPKLQCVKIGLMPNLVSEHFDSDVECMQFILDIAPNASVREIMGIDCDQGLSAALPLLHDHARIQVLLLPNTDVNLWDAIALIKSLPVLSDLRTLAPTLGPIPTGTTLPKLPVYALSTYGTINERFRCWHLNMKRGGTVRDSARCVLLLALICPSLDFVLPPIARHMAFMSQLSKLIATNGFKQHEPRLQHLLFDRLES</sequence>
<dbReference type="EMBL" id="JANBUY010000115">
    <property type="protein sequence ID" value="KAJ2863646.1"/>
    <property type="molecule type" value="Genomic_DNA"/>
</dbReference>
<dbReference type="AlphaFoldDB" id="A0A9W8IH29"/>
<reference evidence="1" key="1">
    <citation type="submission" date="2022-07" db="EMBL/GenBank/DDBJ databases">
        <title>Phylogenomic reconstructions and comparative analyses of Kickxellomycotina fungi.</title>
        <authorList>
            <person name="Reynolds N.K."/>
            <person name="Stajich J.E."/>
            <person name="Barry K."/>
            <person name="Grigoriev I.V."/>
            <person name="Crous P."/>
            <person name="Smith M.E."/>
        </authorList>
    </citation>
    <scope>NUCLEOTIDE SEQUENCE</scope>
    <source>
        <strain evidence="1">RSA 476</strain>
    </source>
</reference>
<dbReference type="Proteomes" id="UP001140074">
    <property type="component" value="Unassembled WGS sequence"/>
</dbReference>